<feature type="region of interest" description="Disordered" evidence="1">
    <location>
        <begin position="1"/>
        <end position="471"/>
    </location>
</feature>
<dbReference type="Proteomes" id="UP000298111">
    <property type="component" value="Unassembled WGS sequence"/>
</dbReference>
<sequence>MSRETDSSSSGPKRRGGSAYPSGTEPYGTSASGTDQDGRTSATAAGAKPDEPKTETTLTTRIRINIPGSRPIPPVVMRTPVSDENDGGKPGRAEKGTAKGAKGAGATPDLSAGKRATGPAAVSPLGSGNGTAPGGTSPAAPASPASAAPTAPAQSPAAGGAGAAVGGAGKPSGGGSAAASAAGSSGGEEKFTQPTSDWFAPRKPPRSTTSTPGTSNTPSARPSSASAPSAPGGDGGPAQGPEATGTHSVPGAPGAGAPYAGGSGPTDTPVEGVPRIDPGGPAGPTTGPVTGDMTVPGSGPLAAPGDGPGPGSRPEGYDDSPTGTHAAPGQDVPGAPVAPGAGSTSGASGLDAFDRGPGSTPPQGTPVVPGPGRPDAGQDEPAVSSTLGLGTGPVTIPPRGGTGPDATRPGGTGSPGGGAARMSSDTMVSGVPQAGPDSGPGAPASGPSAAAPAPSGAKGAKGGKPAAKKRGRSKPALLGIGVVVVLGVAYGTGLLLDHADVPKGTTVLGVEIGGLTKHEAVNKLDAALGERTEQPFKIRTDAGSTELKPAVAGITFDTEGTVRQAAGRDYNPVSVIGSLFGQGREAEPAIKVDDAKVRAALKPVLAGTETKSPSEGMVKFTGGKPVAVKGSPHKVVDVDKAPAALEKAFKERAVTGRNEPVRLPGTTSRPKVTDAQLKEAVNGFGRTAMSGWVWLKAGDVEVPFSQKTIGTFLTMRPAGDSGTLQPVIDVEKLQQTYGSAFDNVVIEGGAGTVKMTPKHAAAAMVDALRKKAPAEPAKRVAEVPGAVSR</sequence>
<dbReference type="EMBL" id="RCIY01000114">
    <property type="protein sequence ID" value="TGG75523.1"/>
    <property type="molecule type" value="Genomic_DNA"/>
</dbReference>
<feature type="compositionally biased region" description="Low complexity" evidence="1">
    <location>
        <begin position="326"/>
        <end position="358"/>
    </location>
</feature>
<protein>
    <recommendedName>
        <fullName evidence="4">Peptidoglycan binding domain-containing protein</fullName>
    </recommendedName>
</protein>
<proteinExistence type="predicted"/>
<evidence type="ECO:0000256" key="1">
    <source>
        <dbReference type="SAM" id="MobiDB-lite"/>
    </source>
</evidence>
<feature type="compositionally biased region" description="Gly residues" evidence="1">
    <location>
        <begin position="410"/>
        <end position="419"/>
    </location>
</feature>
<feature type="compositionally biased region" description="Low complexity" evidence="1">
    <location>
        <begin position="283"/>
        <end position="305"/>
    </location>
</feature>
<comment type="caution">
    <text evidence="2">The sequence shown here is derived from an EMBL/GenBank/DDBJ whole genome shotgun (WGS) entry which is preliminary data.</text>
</comment>
<feature type="compositionally biased region" description="Low complexity" evidence="1">
    <location>
        <begin position="98"/>
        <end position="107"/>
    </location>
</feature>
<organism evidence="2 3">
    <name type="scientific">Streptomyces albus</name>
    <dbReference type="NCBI Taxonomy" id="1888"/>
    <lineage>
        <taxon>Bacteria</taxon>
        <taxon>Bacillati</taxon>
        <taxon>Actinomycetota</taxon>
        <taxon>Actinomycetes</taxon>
        <taxon>Kitasatosporales</taxon>
        <taxon>Streptomycetaceae</taxon>
        <taxon>Streptomyces</taxon>
    </lineage>
</organism>
<feature type="compositionally biased region" description="Pro residues" evidence="1">
    <location>
        <begin position="359"/>
        <end position="372"/>
    </location>
</feature>
<reference evidence="2 3" key="1">
    <citation type="submission" date="2018-10" db="EMBL/GenBank/DDBJ databases">
        <title>Isolation of pseudouridimycin from Streptomyces albus DSM 40763.</title>
        <authorList>
            <person name="Rosenqvist P."/>
            <person name="Metsae-Ketelae M."/>
            <person name="Virta P."/>
        </authorList>
    </citation>
    <scope>NUCLEOTIDE SEQUENCE [LARGE SCALE GENOMIC DNA]</scope>
    <source>
        <strain evidence="2 3">DSM 40763</strain>
    </source>
</reference>
<name>A0A8H1L3V8_9ACTN</name>
<feature type="compositionally biased region" description="Low complexity" evidence="1">
    <location>
        <begin position="206"/>
        <end position="231"/>
    </location>
</feature>
<gene>
    <name evidence="2" type="ORF">D8771_31350</name>
</gene>
<feature type="compositionally biased region" description="Polar residues" evidence="1">
    <location>
        <begin position="27"/>
        <end position="43"/>
    </location>
</feature>
<feature type="compositionally biased region" description="Basic and acidic residues" evidence="1">
    <location>
        <begin position="86"/>
        <end position="97"/>
    </location>
</feature>
<dbReference type="RefSeq" id="WP_135567746.1">
    <property type="nucleotide sequence ID" value="NZ_CP103060.1"/>
</dbReference>
<dbReference type="GeneID" id="75181548"/>
<evidence type="ECO:0008006" key="4">
    <source>
        <dbReference type="Google" id="ProtNLM"/>
    </source>
</evidence>
<feature type="compositionally biased region" description="Gly residues" evidence="1">
    <location>
        <begin position="159"/>
        <end position="176"/>
    </location>
</feature>
<evidence type="ECO:0000313" key="2">
    <source>
        <dbReference type="EMBL" id="TGG75523.1"/>
    </source>
</evidence>
<accession>A0A8H1L3V8</accession>
<dbReference type="AlphaFoldDB" id="A0A8H1L3V8"/>
<feature type="compositionally biased region" description="Low complexity" evidence="1">
    <location>
        <begin position="134"/>
        <end position="158"/>
    </location>
</feature>
<evidence type="ECO:0000313" key="3">
    <source>
        <dbReference type="Proteomes" id="UP000298111"/>
    </source>
</evidence>
<feature type="compositionally biased region" description="Low complexity" evidence="1">
    <location>
        <begin position="434"/>
        <end position="458"/>
    </location>
</feature>